<comment type="similarity">
    <text evidence="9">Belongs to the ABC transporter superfamily. Siderophore-Fe(3+) uptake transporter (SIUT) (TC 3.A.1.21) family.</text>
</comment>
<evidence type="ECO:0000256" key="8">
    <source>
        <dbReference type="ARBA" id="ARBA00023136"/>
    </source>
</evidence>
<dbReference type="GO" id="GO:0005524">
    <property type="term" value="F:ATP binding"/>
    <property type="evidence" value="ECO:0007669"/>
    <property type="project" value="UniProtKB-KW"/>
</dbReference>
<keyword evidence="8 10" id="KW-0472">Membrane</keyword>
<dbReference type="PROSITE" id="PS00211">
    <property type="entry name" value="ABC_TRANSPORTER_1"/>
    <property type="match status" value="1"/>
</dbReference>
<gene>
    <name evidence="13" type="ORF">HMPREF0762_01599</name>
</gene>
<dbReference type="InterPro" id="IPR003593">
    <property type="entry name" value="AAA+_ATPase"/>
</dbReference>
<dbReference type="GeneID" id="85008290"/>
<proteinExistence type="inferred from homology"/>
<dbReference type="InterPro" id="IPR039421">
    <property type="entry name" value="Type_1_exporter"/>
</dbReference>
<dbReference type="SUPFAM" id="SSF90123">
    <property type="entry name" value="ABC transporter transmembrane region"/>
    <property type="match status" value="1"/>
</dbReference>
<feature type="transmembrane region" description="Helical" evidence="10">
    <location>
        <begin position="71"/>
        <end position="91"/>
    </location>
</feature>
<dbReference type="GO" id="GO:0005886">
    <property type="term" value="C:plasma membrane"/>
    <property type="evidence" value="ECO:0007669"/>
    <property type="project" value="UniProtKB-SubCell"/>
</dbReference>
<evidence type="ECO:0000256" key="10">
    <source>
        <dbReference type="SAM" id="Phobius"/>
    </source>
</evidence>
<evidence type="ECO:0000256" key="4">
    <source>
        <dbReference type="ARBA" id="ARBA00022692"/>
    </source>
</evidence>
<dbReference type="RefSeq" id="WP_006362860.1">
    <property type="nucleotide sequence ID" value="NZ_GG700631.1"/>
</dbReference>
<evidence type="ECO:0000259" key="12">
    <source>
        <dbReference type="PROSITE" id="PS50929"/>
    </source>
</evidence>
<evidence type="ECO:0000313" key="13">
    <source>
        <dbReference type="EMBL" id="EEZ60791.1"/>
    </source>
</evidence>
<evidence type="ECO:0000256" key="6">
    <source>
        <dbReference type="ARBA" id="ARBA00022840"/>
    </source>
</evidence>
<keyword evidence="4 10" id="KW-0812">Transmembrane</keyword>
<feature type="transmembrane region" description="Helical" evidence="10">
    <location>
        <begin position="291"/>
        <end position="310"/>
    </location>
</feature>
<evidence type="ECO:0000256" key="1">
    <source>
        <dbReference type="ARBA" id="ARBA00004429"/>
    </source>
</evidence>
<dbReference type="FunFam" id="3.40.50.300:FF:000221">
    <property type="entry name" value="Multidrug ABC transporter ATP-binding protein"/>
    <property type="match status" value="1"/>
</dbReference>
<dbReference type="SUPFAM" id="SSF52540">
    <property type="entry name" value="P-loop containing nucleoside triphosphate hydrolases"/>
    <property type="match status" value="1"/>
</dbReference>
<dbReference type="InterPro" id="IPR036640">
    <property type="entry name" value="ABC1_TM_sf"/>
</dbReference>
<accession>D0WIC4</accession>
<dbReference type="GO" id="GO:0016887">
    <property type="term" value="F:ATP hydrolysis activity"/>
    <property type="evidence" value="ECO:0007669"/>
    <property type="project" value="InterPro"/>
</dbReference>
<dbReference type="CDD" id="cd07346">
    <property type="entry name" value="ABC_6TM_exporters"/>
    <property type="match status" value="1"/>
</dbReference>
<dbReference type="SMART" id="SM00382">
    <property type="entry name" value="AAA"/>
    <property type="match status" value="1"/>
</dbReference>
<organism evidence="13 14">
    <name type="scientific">Slackia exigua (strain ATCC 700122 / DSM 15923 / CIP 105133 / JCM 11022 / KCTC 5966 / S-7)</name>
    <dbReference type="NCBI Taxonomy" id="649764"/>
    <lineage>
        <taxon>Bacteria</taxon>
        <taxon>Bacillati</taxon>
        <taxon>Actinomycetota</taxon>
        <taxon>Coriobacteriia</taxon>
        <taxon>Eggerthellales</taxon>
        <taxon>Eggerthellaceae</taxon>
        <taxon>Slackia</taxon>
    </lineage>
</organism>
<dbReference type="PROSITE" id="PS50893">
    <property type="entry name" value="ABC_TRANSPORTER_2"/>
    <property type="match status" value="1"/>
</dbReference>
<dbReference type="Pfam" id="PF00664">
    <property type="entry name" value="ABC_membrane"/>
    <property type="match status" value="1"/>
</dbReference>
<dbReference type="eggNOG" id="COG1132">
    <property type="taxonomic scope" value="Bacteria"/>
</dbReference>
<dbReference type="Gene3D" id="1.20.1560.10">
    <property type="entry name" value="ABC transporter type 1, transmembrane domain"/>
    <property type="match status" value="1"/>
</dbReference>
<sequence>MAKDEEKSQVKDKPTEKGPNPVALLLEWSEENRIRYVLSVVLAIIGVAGSVVPYFAAGSMINGVLSGMRDFGFYVQWAFVAAAGHAVYLVFHNLSTVISHRATFSTISKIRRRLTEKLARVEMGHVLDTPSGTLKNVIVEKADAIETTLAHAVPELTSGLIVPLAVVGYIFALDWRMGLVALATLPVGALCYMGMMRDYETMYGAYVSANAHMNATAVEYVNGIEVIKAFGQEASSYEKFAKAVHDAAHSAIDWMAKVQIFQDGAISIWPATLVTVLPVGCFFVLDGSLSSSDLVLIAVLALGIFPPLMASMSLADNLAQIGTIVGDISKVLDLPDQRRSTTKADLSGSRIELAGVRFSYGDEEVIHGIDLSIEPGSMVALVGPSGSGKSTLGRLLAGFWDADAGTVSIGGVPLEDMTPDQQAGLIAYVSQDNYLFDETIMDNIRMGRPGASDEEVVAIAEASGCDEFIRGLDEGYRTRVGGAGGHLSGGERQRIAIARAMLKDAPIVILDEATAYTDPENEAVIEEAVGRLVAGRTLIVIAHRLSTIVGADEIVVVDDGAVRARGTHAELMENCPLYADMYRAHISAKDAA</sequence>
<dbReference type="Gene3D" id="3.40.50.300">
    <property type="entry name" value="P-loop containing nucleotide triphosphate hydrolases"/>
    <property type="match status" value="1"/>
</dbReference>
<evidence type="ECO:0000259" key="11">
    <source>
        <dbReference type="PROSITE" id="PS50893"/>
    </source>
</evidence>
<evidence type="ECO:0000256" key="5">
    <source>
        <dbReference type="ARBA" id="ARBA00022741"/>
    </source>
</evidence>
<dbReference type="InterPro" id="IPR003439">
    <property type="entry name" value="ABC_transporter-like_ATP-bd"/>
</dbReference>
<comment type="subcellular location">
    <subcellularLocation>
        <location evidence="1">Cell inner membrane</location>
        <topology evidence="1">Multi-pass membrane protein</topology>
    </subcellularLocation>
</comment>
<keyword evidence="6" id="KW-0067">ATP-binding</keyword>
<dbReference type="GO" id="GO:0140359">
    <property type="term" value="F:ABC-type transporter activity"/>
    <property type="evidence" value="ECO:0007669"/>
    <property type="project" value="InterPro"/>
</dbReference>
<dbReference type="AlphaFoldDB" id="D0WIC4"/>
<keyword evidence="7 10" id="KW-1133">Transmembrane helix</keyword>
<evidence type="ECO:0000256" key="3">
    <source>
        <dbReference type="ARBA" id="ARBA00022475"/>
    </source>
</evidence>
<comment type="caution">
    <text evidence="13">The sequence shown here is derived from an EMBL/GenBank/DDBJ whole genome shotgun (WGS) entry which is preliminary data.</text>
</comment>
<feature type="domain" description="ABC transmembrane type-1" evidence="12">
    <location>
        <begin position="37"/>
        <end position="320"/>
    </location>
</feature>
<dbReference type="InterPro" id="IPR011527">
    <property type="entry name" value="ABC1_TM_dom"/>
</dbReference>
<evidence type="ECO:0000313" key="14">
    <source>
        <dbReference type="Proteomes" id="UP000006001"/>
    </source>
</evidence>
<feature type="transmembrane region" description="Helical" evidence="10">
    <location>
        <begin position="177"/>
        <end position="195"/>
    </location>
</feature>
<dbReference type="HOGENOM" id="CLU_000604_84_9_11"/>
<dbReference type="STRING" id="649764.HMPREF0762_01599"/>
<dbReference type="OrthoDB" id="9806127at2"/>
<dbReference type="InterPro" id="IPR017871">
    <property type="entry name" value="ABC_transporter-like_CS"/>
</dbReference>
<keyword evidence="3" id="KW-1003">Cell membrane</keyword>
<dbReference type="PROSITE" id="PS50929">
    <property type="entry name" value="ABC_TM1F"/>
    <property type="match status" value="1"/>
</dbReference>
<dbReference type="InterPro" id="IPR027417">
    <property type="entry name" value="P-loop_NTPase"/>
</dbReference>
<dbReference type="PANTHER" id="PTHR24221:SF654">
    <property type="entry name" value="ATP-BINDING CASSETTE SUB-FAMILY B MEMBER 6"/>
    <property type="match status" value="1"/>
</dbReference>
<evidence type="ECO:0000256" key="9">
    <source>
        <dbReference type="ARBA" id="ARBA00023455"/>
    </source>
</evidence>
<dbReference type="Pfam" id="PF00005">
    <property type="entry name" value="ABC_tran"/>
    <property type="match status" value="1"/>
</dbReference>
<evidence type="ECO:0000256" key="7">
    <source>
        <dbReference type="ARBA" id="ARBA00022989"/>
    </source>
</evidence>
<name>D0WIC4_SLAES</name>
<protein>
    <submittedName>
        <fullName evidence="13">Prevent-host-death family protein</fullName>
    </submittedName>
</protein>
<reference evidence="13" key="1">
    <citation type="submission" date="2009-10" db="EMBL/GenBank/DDBJ databases">
        <authorList>
            <person name="Weinstock G."/>
            <person name="Sodergren E."/>
            <person name="Clifton S."/>
            <person name="Fulton L."/>
            <person name="Fulton B."/>
            <person name="Courtney L."/>
            <person name="Fronick C."/>
            <person name="Harrison M."/>
            <person name="Strong C."/>
            <person name="Farmer C."/>
            <person name="Delahaunty K."/>
            <person name="Markovic C."/>
            <person name="Hall O."/>
            <person name="Minx P."/>
            <person name="Tomlinson C."/>
            <person name="Mitreva M."/>
            <person name="Nelson J."/>
            <person name="Hou S."/>
            <person name="Wollam A."/>
            <person name="Pepin K.H."/>
            <person name="Johnson M."/>
            <person name="Bhonagiri V."/>
            <person name="Nash W.E."/>
            <person name="Warren W."/>
            <person name="Chinwalla A."/>
            <person name="Mardis E.R."/>
            <person name="Wilson R.K."/>
        </authorList>
    </citation>
    <scope>NUCLEOTIDE SEQUENCE [LARGE SCALE GENOMIC DNA]</scope>
    <source>
        <strain evidence="13">ATCC 700122</strain>
    </source>
</reference>
<feature type="transmembrane region" description="Helical" evidence="10">
    <location>
        <begin position="265"/>
        <end position="285"/>
    </location>
</feature>
<keyword evidence="5" id="KW-0547">Nucleotide-binding</keyword>
<evidence type="ECO:0000256" key="2">
    <source>
        <dbReference type="ARBA" id="ARBA00022448"/>
    </source>
</evidence>
<dbReference type="Proteomes" id="UP000006001">
    <property type="component" value="Unassembled WGS sequence"/>
</dbReference>
<dbReference type="PANTHER" id="PTHR24221">
    <property type="entry name" value="ATP-BINDING CASSETTE SUB-FAMILY B"/>
    <property type="match status" value="1"/>
</dbReference>
<keyword evidence="14" id="KW-1185">Reference proteome</keyword>
<feature type="domain" description="ABC transporter" evidence="11">
    <location>
        <begin position="351"/>
        <end position="584"/>
    </location>
</feature>
<keyword evidence="2" id="KW-0813">Transport</keyword>
<feature type="transmembrane region" description="Helical" evidence="10">
    <location>
        <begin position="36"/>
        <end position="56"/>
    </location>
</feature>
<dbReference type="EMBL" id="ACUX02000016">
    <property type="protein sequence ID" value="EEZ60791.1"/>
    <property type="molecule type" value="Genomic_DNA"/>
</dbReference>